<feature type="compositionally biased region" description="Pro residues" evidence="1">
    <location>
        <begin position="157"/>
        <end position="168"/>
    </location>
</feature>
<evidence type="ECO:0000256" key="2">
    <source>
        <dbReference type="SAM" id="Phobius"/>
    </source>
</evidence>
<feature type="compositionally biased region" description="Low complexity" evidence="1">
    <location>
        <begin position="169"/>
        <end position="179"/>
    </location>
</feature>
<evidence type="ECO:0000256" key="1">
    <source>
        <dbReference type="SAM" id="MobiDB-lite"/>
    </source>
</evidence>
<name>G0RYB4_CHATD</name>
<sequence>MPALKDNIKDSKMPGATEEHLVNFAAVAEELNIVSKAAAAKRYERLLKAHGINPASPRKNAATKTEEEGEPSTPSKKRKRATARNTTASKEDDEAQASKTPTKRGKKAAKEETAVKEESSDVKDEQDIKEESDSDANVKKESSEGLSTPPSSSSSQPHPPRPPQPQTPNPGLLTTMATPATPPPTPPKDEDRIILGERRVPVPTSTPVSGSSPAPCSSNFDFSEHIGSLLLIWLANTTLNISFSIITVRIKVAR</sequence>
<dbReference type="AlphaFoldDB" id="G0RYB4"/>
<dbReference type="Pfam" id="PF22980">
    <property type="entry name" value="Myb_DNA-bind_8"/>
    <property type="match status" value="1"/>
</dbReference>
<keyword evidence="2" id="KW-0812">Transmembrane</keyword>
<dbReference type="EMBL" id="GL988032">
    <property type="protein sequence ID" value="EGS23900.1"/>
    <property type="molecule type" value="Genomic_DNA"/>
</dbReference>
<keyword evidence="5" id="KW-1185">Reference proteome</keyword>
<protein>
    <recommendedName>
        <fullName evidence="3">Myb-like DNA-binding domain-containing protein</fullName>
    </recommendedName>
</protein>
<evidence type="ECO:0000313" key="4">
    <source>
        <dbReference type="EMBL" id="EGS23900.1"/>
    </source>
</evidence>
<dbReference type="RefSeq" id="XP_006691142.1">
    <property type="nucleotide sequence ID" value="XM_006691079.1"/>
</dbReference>
<dbReference type="InterPro" id="IPR054505">
    <property type="entry name" value="Myb_DNA-bind_8"/>
</dbReference>
<keyword evidence="2" id="KW-0472">Membrane</keyword>
<dbReference type="OrthoDB" id="5353914at2759"/>
<feature type="transmembrane region" description="Helical" evidence="2">
    <location>
        <begin position="226"/>
        <end position="248"/>
    </location>
</feature>
<feature type="domain" description="Myb-like DNA-binding" evidence="3">
    <location>
        <begin position="22"/>
        <end position="51"/>
    </location>
</feature>
<reference evidence="4 5" key="1">
    <citation type="journal article" date="2011" name="Cell">
        <title>Insight into structure and assembly of the nuclear pore complex by utilizing the genome of a eukaryotic thermophile.</title>
        <authorList>
            <person name="Amlacher S."/>
            <person name="Sarges P."/>
            <person name="Flemming D."/>
            <person name="van Noort V."/>
            <person name="Kunze R."/>
            <person name="Devos D.P."/>
            <person name="Arumugam M."/>
            <person name="Bork P."/>
            <person name="Hurt E."/>
        </authorList>
    </citation>
    <scope>NUCLEOTIDE SEQUENCE [LARGE SCALE GENOMIC DNA]</scope>
    <source>
        <strain evidence="5">DSM 1495 / CBS 144.50 / IMI 039719</strain>
    </source>
</reference>
<evidence type="ECO:0000313" key="5">
    <source>
        <dbReference type="Proteomes" id="UP000008066"/>
    </source>
</evidence>
<proteinExistence type="predicted"/>
<gene>
    <name evidence="4" type="ORF">CTHT_0006090</name>
</gene>
<dbReference type="GeneID" id="18254647"/>
<dbReference type="HOGENOM" id="CLU_1094163_0_0_1"/>
<evidence type="ECO:0000259" key="3">
    <source>
        <dbReference type="Pfam" id="PF22980"/>
    </source>
</evidence>
<dbReference type="Proteomes" id="UP000008066">
    <property type="component" value="Unassembled WGS sequence"/>
</dbReference>
<organism evidence="5">
    <name type="scientific">Chaetomium thermophilum (strain DSM 1495 / CBS 144.50 / IMI 039719)</name>
    <name type="common">Thermochaetoides thermophila</name>
    <dbReference type="NCBI Taxonomy" id="759272"/>
    <lineage>
        <taxon>Eukaryota</taxon>
        <taxon>Fungi</taxon>
        <taxon>Dikarya</taxon>
        <taxon>Ascomycota</taxon>
        <taxon>Pezizomycotina</taxon>
        <taxon>Sordariomycetes</taxon>
        <taxon>Sordariomycetidae</taxon>
        <taxon>Sordariales</taxon>
        <taxon>Chaetomiaceae</taxon>
        <taxon>Thermochaetoides</taxon>
    </lineage>
</organism>
<feature type="compositionally biased region" description="Low complexity" evidence="1">
    <location>
        <begin position="144"/>
        <end position="156"/>
    </location>
</feature>
<keyword evidence="2" id="KW-1133">Transmembrane helix</keyword>
<feature type="region of interest" description="Disordered" evidence="1">
    <location>
        <begin position="47"/>
        <end position="192"/>
    </location>
</feature>
<accession>G0RYB4</accession>
<feature type="compositionally biased region" description="Basic and acidic residues" evidence="1">
    <location>
        <begin position="108"/>
        <end position="143"/>
    </location>
</feature>
<dbReference type="KEGG" id="cthr:CTHT_0006090"/>